<sequence>MNDDMELVLTDGAKHRQLTRTEKFVLLPDKRRTKTAQELMQNMYENQMSLLCHCIRPPALMFTKHYTHKAHYYGLVCHASKGIHHRNCPHYRVVSGSIVHDKKRLLTAISQQEQVFDELSLFGSFDSSAGITTAKQNGDVRHYHRQNSGIKVPKLVCLTRFLIRKSGQNIISNNGYYNGTCRGALEAIRNAADSINFGPEGDTLKEWIFWGERGYKMACQKLYRTEDAGTWRENSRPHAIVLAIANEIKLNREDKSNKSISIDDAPPIFVQRIITEGVGVKDKSSPEKGGTNGPFLILYSLCRANKKNKYRPHTVFIKPIISNNRIMPVDSNYERSFAKQAAYMLLKGEGNKLEKPLTGQGIDGCYLLPDFLIKANGQEHLVEVMGMLGNPEYVTRKEYIVPLMHEAWPNHKVIELDPNDTDPSSESSFKNYINNLEQIVTDMKQ</sequence>
<comment type="caution">
    <text evidence="1">The sequence shown here is derived from an EMBL/GenBank/DDBJ whole genome shotgun (WGS) entry which is preliminary data.</text>
</comment>
<name>A0A1E5BG33_9VIBR</name>
<dbReference type="Proteomes" id="UP000094741">
    <property type="component" value="Unassembled WGS sequence"/>
</dbReference>
<proteinExistence type="predicted"/>
<evidence type="ECO:0000313" key="2">
    <source>
        <dbReference type="Proteomes" id="UP000094741"/>
    </source>
</evidence>
<protein>
    <recommendedName>
        <fullName evidence="3">DUF1173 domain-containing protein</fullName>
    </recommendedName>
</protein>
<gene>
    <name evidence="1" type="ORF">A1QO_06240</name>
</gene>
<organism evidence="1 2">
    <name type="scientific">Vibrio genomosp. F10 str. ZF-129</name>
    <dbReference type="NCBI Taxonomy" id="1187848"/>
    <lineage>
        <taxon>Bacteria</taxon>
        <taxon>Pseudomonadati</taxon>
        <taxon>Pseudomonadota</taxon>
        <taxon>Gammaproteobacteria</taxon>
        <taxon>Vibrionales</taxon>
        <taxon>Vibrionaceae</taxon>
        <taxon>Vibrio</taxon>
    </lineage>
</organism>
<dbReference type="AlphaFoldDB" id="A0A1E5BG33"/>
<evidence type="ECO:0008006" key="3">
    <source>
        <dbReference type="Google" id="ProtNLM"/>
    </source>
</evidence>
<reference evidence="1 2" key="1">
    <citation type="journal article" date="2012" name="Science">
        <title>Ecological populations of bacteria act as socially cohesive units of antibiotic production and resistance.</title>
        <authorList>
            <person name="Cordero O.X."/>
            <person name="Wildschutte H."/>
            <person name="Kirkup B."/>
            <person name="Proehl S."/>
            <person name="Ngo L."/>
            <person name="Hussain F."/>
            <person name="Le Roux F."/>
            <person name="Mincer T."/>
            <person name="Polz M.F."/>
        </authorList>
    </citation>
    <scope>NUCLEOTIDE SEQUENCE [LARGE SCALE GENOMIC DNA]</scope>
    <source>
        <strain evidence="1 2">ZF-129</strain>
    </source>
</reference>
<dbReference type="STRING" id="1187848.A1QO_06240"/>
<dbReference type="EMBL" id="AJYQ02000082">
    <property type="protein sequence ID" value="OEE34981.1"/>
    <property type="molecule type" value="Genomic_DNA"/>
</dbReference>
<dbReference type="OrthoDB" id="8952417at2"/>
<dbReference type="RefSeq" id="WP_017041570.1">
    <property type="nucleotide sequence ID" value="NZ_AJYQ02000082.1"/>
</dbReference>
<accession>A0A1E5BG33</accession>
<evidence type="ECO:0000313" key="1">
    <source>
        <dbReference type="EMBL" id="OEE34981.1"/>
    </source>
</evidence>
<dbReference type="eggNOG" id="ENOG5033H95">
    <property type="taxonomic scope" value="Bacteria"/>
</dbReference>